<dbReference type="SUPFAM" id="SSF50891">
    <property type="entry name" value="Cyclophilin-like"/>
    <property type="match status" value="1"/>
</dbReference>
<evidence type="ECO:0000259" key="7">
    <source>
        <dbReference type="PROSITE" id="PS50072"/>
    </source>
</evidence>
<dbReference type="PROSITE" id="PS00170">
    <property type="entry name" value="CSA_PPIASE_1"/>
    <property type="match status" value="1"/>
</dbReference>
<keyword evidence="6" id="KW-1133">Transmembrane helix</keyword>
<proteinExistence type="predicted"/>
<evidence type="ECO:0000256" key="6">
    <source>
        <dbReference type="SAM" id="Phobius"/>
    </source>
</evidence>
<evidence type="ECO:0000256" key="5">
    <source>
        <dbReference type="SAM" id="MobiDB-lite"/>
    </source>
</evidence>
<keyword evidence="6" id="KW-0812">Transmembrane</keyword>
<evidence type="ECO:0000256" key="1">
    <source>
        <dbReference type="ARBA" id="ARBA00013194"/>
    </source>
</evidence>
<evidence type="ECO:0000256" key="3">
    <source>
        <dbReference type="ARBA" id="ARBA00023235"/>
    </source>
</evidence>
<reference evidence="8" key="1">
    <citation type="submission" date="2020-05" db="EMBL/GenBank/DDBJ databases">
        <authorList>
            <person name="Chiriac C."/>
            <person name="Salcher M."/>
            <person name="Ghai R."/>
            <person name="Kavagutti S V."/>
        </authorList>
    </citation>
    <scope>NUCLEOTIDE SEQUENCE</scope>
</reference>
<dbReference type="Pfam" id="PF00160">
    <property type="entry name" value="Pro_isomerase"/>
    <property type="match status" value="1"/>
</dbReference>
<name>A0A6J6Y408_9ZZZZ</name>
<feature type="transmembrane region" description="Helical" evidence="6">
    <location>
        <begin position="34"/>
        <end position="56"/>
    </location>
</feature>
<dbReference type="AlphaFoldDB" id="A0A6J6Y408"/>
<feature type="compositionally biased region" description="Low complexity" evidence="5">
    <location>
        <begin position="71"/>
        <end position="81"/>
    </location>
</feature>
<dbReference type="InterPro" id="IPR044666">
    <property type="entry name" value="Cyclophilin_A-like"/>
</dbReference>
<dbReference type="EC" id="5.2.1.8" evidence="1"/>
<keyword evidence="2" id="KW-0697">Rotamase</keyword>
<dbReference type="GO" id="GO:0006457">
    <property type="term" value="P:protein folding"/>
    <property type="evidence" value="ECO:0007669"/>
    <property type="project" value="InterPro"/>
</dbReference>
<dbReference type="GO" id="GO:0003755">
    <property type="term" value="F:peptidyl-prolyl cis-trans isomerase activity"/>
    <property type="evidence" value="ECO:0007669"/>
    <property type="project" value="UniProtKB-KW"/>
</dbReference>
<feature type="coiled-coil region" evidence="4">
    <location>
        <begin position="4"/>
        <end position="31"/>
    </location>
</feature>
<feature type="domain" description="PPIase cyclophilin-type" evidence="7">
    <location>
        <begin position="142"/>
        <end position="284"/>
    </location>
</feature>
<dbReference type="EMBL" id="CAFAAQ010000050">
    <property type="protein sequence ID" value="CAB4804090.1"/>
    <property type="molecule type" value="Genomic_DNA"/>
</dbReference>
<accession>A0A6J6Y408</accession>
<dbReference type="PRINTS" id="PR00153">
    <property type="entry name" value="CSAPPISMRASE"/>
</dbReference>
<keyword evidence="6" id="KW-0472">Membrane</keyword>
<keyword evidence="3" id="KW-0413">Isomerase</keyword>
<evidence type="ECO:0000313" key="8">
    <source>
        <dbReference type="EMBL" id="CAB4804090.1"/>
    </source>
</evidence>
<dbReference type="PANTHER" id="PTHR45625:SF4">
    <property type="entry name" value="PEPTIDYLPROLYL ISOMERASE DOMAIN AND WD REPEAT-CONTAINING PROTEIN 1"/>
    <property type="match status" value="1"/>
</dbReference>
<dbReference type="CDD" id="cd00317">
    <property type="entry name" value="cyclophilin"/>
    <property type="match status" value="1"/>
</dbReference>
<keyword evidence="4" id="KW-0175">Coiled coil</keyword>
<feature type="region of interest" description="Disordered" evidence="5">
    <location>
        <begin position="59"/>
        <end position="112"/>
    </location>
</feature>
<evidence type="ECO:0000256" key="4">
    <source>
        <dbReference type="SAM" id="Coils"/>
    </source>
</evidence>
<sequence length="287" mass="29900">MGTNAEKHARQQEHRNRLNAAQAELESKAHKRKILSIVGGVLAVLILIGAVVLLTGKSSDETASSPKRNAAADSSSTTSVAGDPGAEAAVLPDPPAGATLTEPTTCPPADGSAERVQVFAGPPPDCLKAGAKYTATFDTTEGSFTAELDSAVAPKAVNNFVVLSRYHYYDGVPFHRIVAGFVIQAGDGDGAPWGNNDLGYEFEDELPKSSDAYTDYSLAMANAGPNTNGSQFFVVLPGGGKQLQPLYTFFGQVTEGTEVVDTIGALSTPSQEPSKAVIINSVTINET</sequence>
<dbReference type="PANTHER" id="PTHR45625">
    <property type="entry name" value="PEPTIDYL-PROLYL CIS-TRANS ISOMERASE-RELATED"/>
    <property type="match status" value="1"/>
</dbReference>
<dbReference type="PROSITE" id="PS50072">
    <property type="entry name" value="CSA_PPIASE_2"/>
    <property type="match status" value="1"/>
</dbReference>
<protein>
    <recommendedName>
        <fullName evidence="1">peptidylprolyl isomerase</fullName>
        <ecNumber evidence="1">5.2.1.8</ecNumber>
    </recommendedName>
</protein>
<gene>
    <name evidence="8" type="ORF">UFOPK3046_00733</name>
</gene>
<evidence type="ECO:0000256" key="2">
    <source>
        <dbReference type="ARBA" id="ARBA00023110"/>
    </source>
</evidence>
<dbReference type="InterPro" id="IPR029000">
    <property type="entry name" value="Cyclophilin-like_dom_sf"/>
</dbReference>
<dbReference type="InterPro" id="IPR020892">
    <property type="entry name" value="Cyclophilin-type_PPIase_CS"/>
</dbReference>
<organism evidence="8">
    <name type="scientific">freshwater metagenome</name>
    <dbReference type="NCBI Taxonomy" id="449393"/>
    <lineage>
        <taxon>unclassified sequences</taxon>
        <taxon>metagenomes</taxon>
        <taxon>ecological metagenomes</taxon>
    </lineage>
</organism>
<dbReference type="InterPro" id="IPR002130">
    <property type="entry name" value="Cyclophilin-type_PPIase_dom"/>
</dbReference>
<dbReference type="Gene3D" id="2.40.100.10">
    <property type="entry name" value="Cyclophilin-like"/>
    <property type="match status" value="1"/>
</dbReference>